<evidence type="ECO:0000313" key="4">
    <source>
        <dbReference type="EMBL" id="EDR23704.1"/>
    </source>
</evidence>
<gene>
    <name evidence="4" type="ORF">EDI_167530</name>
</gene>
<dbReference type="eggNOG" id="ENOG502R26X">
    <property type="taxonomic scope" value="Eukaryota"/>
</dbReference>
<organism evidence="5">
    <name type="scientific">Entamoeba dispar (strain ATCC PRA-260 / SAW760)</name>
    <dbReference type="NCBI Taxonomy" id="370354"/>
    <lineage>
        <taxon>Eukaryota</taxon>
        <taxon>Amoebozoa</taxon>
        <taxon>Evosea</taxon>
        <taxon>Archamoebae</taxon>
        <taxon>Mastigamoebida</taxon>
        <taxon>Entamoebidae</taxon>
        <taxon>Entamoeba</taxon>
    </lineage>
</organism>
<dbReference type="GO" id="GO:0016020">
    <property type="term" value="C:membrane"/>
    <property type="evidence" value="ECO:0007669"/>
    <property type="project" value="InterPro"/>
</dbReference>
<keyword evidence="2" id="KW-1133">Transmembrane helix</keyword>
<dbReference type="VEuPathDB" id="AmoebaDB:EDI_167530"/>
<keyword evidence="5" id="KW-1185">Reference proteome</keyword>
<proteinExistence type="predicted"/>
<evidence type="ECO:0000313" key="5">
    <source>
        <dbReference type="Proteomes" id="UP000008076"/>
    </source>
</evidence>
<dbReference type="KEGG" id="edi:EDI_167530"/>
<accession>B0EP29</accession>
<protein>
    <submittedName>
        <fullName evidence="4">Uncharacterized protein</fullName>
    </submittedName>
</protein>
<keyword evidence="3" id="KW-0732">Signal</keyword>
<feature type="transmembrane region" description="Helical" evidence="2">
    <location>
        <begin position="1668"/>
        <end position="1693"/>
    </location>
</feature>
<sequence>MFIVLLALFTFSSFSKECSCNTFMSLSSECTSVTVDSNCYLIVDSPSTVSLSTSGESSGKVVVQRGASLTVPSMKGVQISNRGNLLLQGATSGKIFSSGEITISGGVTLDYISVSSDASGSISFGESTESHDVIFKQAILSKGFSVSAPYKLSIEKLGSDSSEIVKVTSARFDITVSSYESDISYYLYHNSLSFTTGNGLTKDKTSTIKCYQNTFSIISGDFSSGAACPCSSSNELCDLFIGAEGTIESEESHYNTLTVDGDKEIVLKGKEESTLTISTLALSADISFEKFKKVVIYSQTGEHKITIKDTVKEFSILKASSREIDTSASTFTVQSSISSSVRLTVQKGNANILSDNNFIINANGGSVTFKGSKFSGEDVVILNSGYLDITGVKISKDFTSTIKLSSNSYIKIKPNSTTIDDHFIVTSLDEENKELVPYLSCDLSYIRLGTGSETCLCMYNDPTNNYLSCDSFYSVGSGDLVMDDKNMFNDFSKQKFTFGHDSLIIGGNEFTSGLFSELDMKDKSNVIIKSSLDGMFDLTISKFTNVPKYLTFENINLTLPANFVFSDDQVLILKNSKVSFNQQQKFKRIEMDHLSSIKNTGGNVIAETAHFDLSGLNTDVSEPLIELANDPLVVNKVITYTKGTESDSHYLVITKSNDFKSYNGDIPNGLSLKCTNRAFMYVGSASNNFKCSEIGLAQKVCKLKNTDINDNTIDLSSPNSYEGNIDQGCPCRHDISESSDSCDVVFDSEDSDILFTSSKNEQTFSSMNIKAKSVNFEFNKFIVNALYLSSNVDFNTPGGVKITTLETMKDVKIIFHHQSTLGYTKIHPSTTLDIKCETDTFFEGNINVLEKSDEGLNEDESAISEGSGVFNLEVDSELTIRNTSKVIVNSLMIYKNNETQSHITINEGSKLKFVNGAKLQYDMSVFSHKTIFDFENLNQFEASDISYTQTGDQLTCSALASVNSYNNEQPTSLDQKYFDVGCNPLKIILCPASFVNNYACEGRIDCVFKDTDDDIILANESSSYLLSPNCPCGQEDQQSSKYTSACSVSIPNTLNGKNITNFYGHYVDVRVDSSVSINVTSASVDIQNLILRGTIYISKDTNDANEGTGKITASCIDIYTKQPTKVYFEIPSEIKSTKTRESSVFFSFRDETSFRLGNTDNSTIGIEQGSSITLNLNGIPSDKNIELSLGTDMKDADLALMAKKPLRFTSDIIVNRLTLSRSQYPGEQDSSNKLFFLDIGDDHVFKVNSLSVVPLEVVKYPIVQASDIEYIYVGDFQKSSYLMDEFKSVLYYKGDTSQRESEIVCVLNYKNPVDGYIIYNDSEIVDNDLLSWNRRGCPCDGGQCILKINDEEKPSVDEDTVAVLGLNATALSTWEIDIDKNVELNEGKAVVDKMVVSNVKTLTFKGLSGSISLLNYAPKTLESGKSTNPTYYDIGVAGIYSSFKIESIQTSNTIPVQPSGSEISYSARSDLTFMNNSATFSLTFDDEGVYFSSVVATDSRQVRLGSSESSSISSLIHSMKSIRSSIYFEKGQWDYEANSLDIEVDSPQTFPIVFAPSSNVRFRDVEVTVHIPSISLNEPLYLFRVTSSDYIANNNITVVVTKDPVNTDNTKTNRKQDSSVEYEFVQVCSIYLAVVPKGYVIESCPDDPCGTSDAVIIQNITNDDVPTWVIVILVIVGVIIVIIIILFIVFIVVARMFLLRRKNNKVFDDDDNIFYQTAEETTEKDESSNEENQSGESGSGSGSSSGSSSGTGSYKSGSGSGSQSGSNSGSEQLEESKKEDDSSSGSAPESSEEEDE</sequence>
<feature type="chain" id="PRO_5002750041" evidence="3">
    <location>
        <begin position="21"/>
        <end position="1796"/>
    </location>
</feature>
<feature type="signal peptide" evidence="3">
    <location>
        <begin position="1"/>
        <end position="20"/>
    </location>
</feature>
<keyword evidence="2" id="KW-0812">Transmembrane</keyword>
<keyword evidence="2" id="KW-0472">Membrane</keyword>
<reference evidence="5" key="1">
    <citation type="submission" date="2007-12" db="EMBL/GenBank/DDBJ databases">
        <title>Annotation of Entamoeba dispar SAW760.</title>
        <authorList>
            <person name="Lorenzi H."/>
            <person name="Inman J."/>
            <person name="Schobel S."/>
            <person name="Amedeo P."/>
            <person name="Caler E."/>
        </authorList>
    </citation>
    <scope>NUCLEOTIDE SEQUENCE [LARGE SCALE GENOMIC DNA]</scope>
    <source>
        <strain evidence="5">ATCC PRA-260 / SAW760</strain>
    </source>
</reference>
<dbReference type="OMA" id="QWDYEAN"/>
<dbReference type="PANTHER" id="PTHR14168">
    <property type="entry name" value="TUMOR-ASSOCIATED CALCIUM SIGNAL TRANSDUCER"/>
    <property type="match status" value="1"/>
</dbReference>
<dbReference type="PANTHER" id="PTHR14168:SF4">
    <property type="entry name" value="EPITHELIAL CELL ADHESION MOLECULE PRECURSOR"/>
    <property type="match status" value="1"/>
</dbReference>
<evidence type="ECO:0000256" key="3">
    <source>
        <dbReference type="SAM" id="SignalP"/>
    </source>
</evidence>
<dbReference type="EMBL" id="DS550192">
    <property type="protein sequence ID" value="EDR23704.1"/>
    <property type="molecule type" value="Genomic_DNA"/>
</dbReference>
<dbReference type="GeneID" id="5885037"/>
<evidence type="ECO:0000256" key="1">
    <source>
        <dbReference type="SAM" id="MobiDB-lite"/>
    </source>
</evidence>
<feature type="region of interest" description="Disordered" evidence="1">
    <location>
        <begin position="1719"/>
        <end position="1796"/>
    </location>
</feature>
<dbReference type="RefSeq" id="XP_001739891.1">
    <property type="nucleotide sequence ID" value="XM_001739839.1"/>
</dbReference>
<dbReference type="Proteomes" id="UP000008076">
    <property type="component" value="Unassembled WGS sequence"/>
</dbReference>
<name>B0EP29_ENTDS</name>
<dbReference type="OrthoDB" id="30041at2759"/>
<feature type="compositionally biased region" description="Low complexity" evidence="1">
    <location>
        <begin position="1744"/>
        <end position="1771"/>
    </location>
</feature>
<evidence type="ECO:0000256" key="2">
    <source>
        <dbReference type="SAM" id="Phobius"/>
    </source>
</evidence>
<dbReference type="InterPro" id="IPR043406">
    <property type="entry name" value="EPCAM/Trop-2"/>
</dbReference>